<evidence type="ECO:0000313" key="2">
    <source>
        <dbReference type="Proteomes" id="UP000445309"/>
    </source>
</evidence>
<accession>A0A6N4XWW6</accession>
<dbReference type="Proteomes" id="UP000445309">
    <property type="component" value="Unassembled WGS sequence"/>
</dbReference>
<proteinExistence type="predicted"/>
<sequence>MKKLFKFLRNEFTENQQFRVAKKELNLELISKDKLEK</sequence>
<gene>
    <name evidence="1" type="ORF">CHRY9393_02955</name>
</gene>
<dbReference type="EMBL" id="CACVBY010000089">
    <property type="protein sequence ID" value="CAA7391683.1"/>
    <property type="molecule type" value="Genomic_DNA"/>
</dbReference>
<keyword evidence="2" id="KW-1185">Reference proteome</keyword>
<name>A0A6N4XWW6_9FLAO</name>
<protein>
    <submittedName>
        <fullName evidence="1">Uncharacterized protein</fullName>
    </submittedName>
</protein>
<evidence type="ECO:0000313" key="1">
    <source>
        <dbReference type="EMBL" id="CAA7391683.1"/>
    </source>
</evidence>
<dbReference type="AlphaFoldDB" id="A0A6N4XWW6"/>
<reference evidence="1 2" key="1">
    <citation type="submission" date="2020-01" db="EMBL/GenBank/DDBJ databases">
        <authorList>
            <person name="Rodrigo-Torres L."/>
            <person name="Arahal R. D."/>
            <person name="Lucena T."/>
        </authorList>
    </citation>
    <scope>NUCLEOTIDE SEQUENCE [LARGE SCALE GENOMIC DNA]</scope>
    <source>
        <strain evidence="1 2">CECT 9393</strain>
    </source>
</reference>
<organism evidence="1 2">
    <name type="scientific">Chryseobacterium fistulae</name>
    <dbReference type="NCBI Taxonomy" id="2675058"/>
    <lineage>
        <taxon>Bacteria</taxon>
        <taxon>Pseudomonadati</taxon>
        <taxon>Bacteroidota</taxon>
        <taxon>Flavobacteriia</taxon>
        <taxon>Flavobacteriales</taxon>
        <taxon>Weeksellaceae</taxon>
        <taxon>Chryseobacterium group</taxon>
        <taxon>Chryseobacterium</taxon>
    </lineage>
</organism>